<dbReference type="Gene3D" id="1.20.5.1150">
    <property type="entry name" value="Ribosomal protein S8"/>
    <property type="match status" value="1"/>
</dbReference>
<evidence type="ECO:0000256" key="2">
    <source>
        <dbReference type="ARBA" id="ARBA00022980"/>
    </source>
</evidence>
<evidence type="ECO:0000256" key="1">
    <source>
        <dbReference type="ARBA" id="ARBA00006640"/>
    </source>
</evidence>
<dbReference type="Pfam" id="PF01165">
    <property type="entry name" value="Ribosomal_S21"/>
    <property type="match status" value="1"/>
</dbReference>
<protein>
    <recommendedName>
        <fullName evidence="4 5">Small ribosomal subunit protein bS21</fullName>
    </recommendedName>
</protein>
<dbReference type="GO" id="GO:0005840">
    <property type="term" value="C:ribosome"/>
    <property type="evidence" value="ECO:0007669"/>
    <property type="project" value="UniProtKB-KW"/>
</dbReference>
<evidence type="ECO:0000256" key="5">
    <source>
        <dbReference type="HAMAP-Rule" id="MF_00358"/>
    </source>
</evidence>
<dbReference type="InterPro" id="IPR001911">
    <property type="entry name" value="Ribosomal_bS21"/>
</dbReference>
<organism evidence="7 8">
    <name type="scientific">Methylacidimicrobium cyclopophantes</name>
    <dbReference type="NCBI Taxonomy" id="1041766"/>
    <lineage>
        <taxon>Bacteria</taxon>
        <taxon>Pseudomonadati</taxon>
        <taxon>Verrucomicrobiota</taxon>
        <taxon>Methylacidimicrobium</taxon>
    </lineage>
</organism>
<evidence type="ECO:0000313" key="8">
    <source>
        <dbReference type="Proteomes" id="UP000381693"/>
    </source>
</evidence>
<dbReference type="InterPro" id="IPR038380">
    <property type="entry name" value="Ribosomal_bS21_sf"/>
</dbReference>
<reference evidence="7" key="1">
    <citation type="submission" date="2019-09" db="EMBL/GenBank/DDBJ databases">
        <authorList>
            <person name="Cremers G."/>
        </authorList>
    </citation>
    <scope>NUCLEOTIDE SEQUENCE [LARGE SCALE GENOMIC DNA]</scope>
    <source>
        <strain evidence="7">3B</strain>
    </source>
</reference>
<sequence>MTEVRVKKGESIDKALRRLKRKLDREGTLREVRARRSFEKPSDRRRRKAKEARLKVFTYHLGAR</sequence>
<dbReference type="RefSeq" id="WP_142525265.1">
    <property type="nucleotide sequence ID" value="NZ_CABFUZ020000127.1"/>
</dbReference>
<dbReference type="AlphaFoldDB" id="A0A5E6MBJ6"/>
<gene>
    <name evidence="5 7" type="primary">rpsU</name>
    <name evidence="7" type="ORF">MAMC_01241</name>
</gene>
<comment type="similarity">
    <text evidence="1 5 6">Belongs to the bacterial ribosomal protein bS21 family.</text>
</comment>
<dbReference type="NCBIfam" id="TIGR00030">
    <property type="entry name" value="S21p"/>
    <property type="match status" value="1"/>
</dbReference>
<keyword evidence="2 5" id="KW-0689">Ribosomal protein</keyword>
<evidence type="ECO:0000256" key="3">
    <source>
        <dbReference type="ARBA" id="ARBA00023274"/>
    </source>
</evidence>
<evidence type="ECO:0000256" key="4">
    <source>
        <dbReference type="ARBA" id="ARBA00035135"/>
    </source>
</evidence>
<comment type="caution">
    <text evidence="7">The sequence shown here is derived from an EMBL/GenBank/DDBJ whole genome shotgun (WGS) entry which is preliminary data.</text>
</comment>
<dbReference type="PRINTS" id="PR00976">
    <property type="entry name" value="RIBOSOMALS21"/>
</dbReference>
<evidence type="ECO:0000313" key="7">
    <source>
        <dbReference type="EMBL" id="VVM06785.1"/>
    </source>
</evidence>
<name>A0A5E6MBJ6_9BACT</name>
<dbReference type="PANTHER" id="PTHR21109:SF0">
    <property type="entry name" value="SMALL RIBOSOMAL SUBUNIT PROTEIN BS21M"/>
    <property type="match status" value="1"/>
</dbReference>
<accession>A0A5E6MBJ6</accession>
<dbReference type="GO" id="GO:0006412">
    <property type="term" value="P:translation"/>
    <property type="evidence" value="ECO:0007669"/>
    <property type="project" value="UniProtKB-UniRule"/>
</dbReference>
<proteinExistence type="inferred from homology"/>
<keyword evidence="8" id="KW-1185">Reference proteome</keyword>
<dbReference type="GO" id="GO:1990904">
    <property type="term" value="C:ribonucleoprotein complex"/>
    <property type="evidence" value="ECO:0007669"/>
    <property type="project" value="UniProtKB-KW"/>
</dbReference>
<keyword evidence="3 5" id="KW-0687">Ribonucleoprotein</keyword>
<dbReference type="PROSITE" id="PS01181">
    <property type="entry name" value="RIBOSOMAL_S21"/>
    <property type="match status" value="1"/>
</dbReference>
<dbReference type="InterPro" id="IPR018278">
    <property type="entry name" value="Ribosomal_bS21_CS"/>
</dbReference>
<dbReference type="Proteomes" id="UP000381693">
    <property type="component" value="Unassembled WGS sequence"/>
</dbReference>
<dbReference type="PANTHER" id="PTHR21109">
    <property type="entry name" value="MITOCHONDRIAL 28S RIBOSOMAL PROTEIN S21"/>
    <property type="match status" value="1"/>
</dbReference>
<dbReference type="HAMAP" id="MF_00358">
    <property type="entry name" value="Ribosomal_bS21"/>
    <property type="match status" value="1"/>
</dbReference>
<dbReference type="GO" id="GO:0003735">
    <property type="term" value="F:structural constituent of ribosome"/>
    <property type="evidence" value="ECO:0007669"/>
    <property type="project" value="InterPro"/>
</dbReference>
<dbReference type="EMBL" id="CABFUZ020000127">
    <property type="protein sequence ID" value="VVM06785.1"/>
    <property type="molecule type" value="Genomic_DNA"/>
</dbReference>
<evidence type="ECO:0000256" key="6">
    <source>
        <dbReference type="RuleBase" id="RU000667"/>
    </source>
</evidence>